<protein>
    <submittedName>
        <fullName evidence="2">Uncharacterized protein</fullName>
    </submittedName>
</protein>
<sequence length="189" mass="20075">MKAVAIPRHLHDVLGESQTVFELVAILAFGVGATVALALACPEAMQGLPLWRSLPALALVLDIAAGCAANFTRATNDFYATRPRNRWIFIAVHGHVVVVALLVGADLQAAVAVWLYTIAAAALVNALNASRLQTFVAGLLLALGLGAIPVWPGLSPFMQVVAILFMLKVVFSFAVDHYRSAAPIEARRP</sequence>
<dbReference type="AlphaFoldDB" id="A0A4D7BHH4"/>
<feature type="transmembrane region" description="Helical" evidence="1">
    <location>
        <begin position="20"/>
        <end position="40"/>
    </location>
</feature>
<feature type="transmembrane region" description="Helical" evidence="1">
    <location>
        <begin position="134"/>
        <end position="151"/>
    </location>
</feature>
<dbReference type="EMBL" id="CP039690">
    <property type="protein sequence ID" value="QCI67257.1"/>
    <property type="molecule type" value="Genomic_DNA"/>
</dbReference>
<feature type="transmembrane region" description="Helical" evidence="1">
    <location>
        <begin position="52"/>
        <end position="72"/>
    </location>
</feature>
<reference evidence="2 3" key="1">
    <citation type="submission" date="2019-04" db="EMBL/GenBank/DDBJ databases">
        <title>Phreatobacter aquaticus sp. nov.</title>
        <authorList>
            <person name="Choi A."/>
        </authorList>
    </citation>
    <scope>NUCLEOTIDE SEQUENCE [LARGE SCALE GENOMIC DNA]</scope>
    <source>
        <strain evidence="2 3">KCTC 52518</strain>
    </source>
</reference>
<proteinExistence type="predicted"/>
<feature type="transmembrane region" description="Helical" evidence="1">
    <location>
        <begin position="109"/>
        <end position="127"/>
    </location>
</feature>
<evidence type="ECO:0000256" key="1">
    <source>
        <dbReference type="SAM" id="Phobius"/>
    </source>
</evidence>
<dbReference type="RefSeq" id="WP_136962690.1">
    <property type="nucleotide sequence ID" value="NZ_CP039690.1"/>
</dbReference>
<name>A0A4D7BHH4_9HYPH</name>
<evidence type="ECO:0000313" key="2">
    <source>
        <dbReference type="EMBL" id="QCI67257.1"/>
    </source>
</evidence>
<organism evidence="2 3">
    <name type="scientific">Phreatobacter stygius</name>
    <dbReference type="NCBI Taxonomy" id="1940610"/>
    <lineage>
        <taxon>Bacteria</taxon>
        <taxon>Pseudomonadati</taxon>
        <taxon>Pseudomonadota</taxon>
        <taxon>Alphaproteobacteria</taxon>
        <taxon>Hyphomicrobiales</taxon>
        <taxon>Phreatobacteraceae</taxon>
        <taxon>Phreatobacter</taxon>
    </lineage>
</organism>
<dbReference type="OrthoDB" id="1956346at2"/>
<evidence type="ECO:0000313" key="3">
    <source>
        <dbReference type="Proteomes" id="UP000298781"/>
    </source>
</evidence>
<keyword evidence="3" id="KW-1185">Reference proteome</keyword>
<keyword evidence="1" id="KW-0812">Transmembrane</keyword>
<dbReference type="KEGG" id="pstg:E8M01_25310"/>
<dbReference type="Proteomes" id="UP000298781">
    <property type="component" value="Chromosome"/>
</dbReference>
<accession>A0A4D7BHH4</accession>
<feature type="transmembrane region" description="Helical" evidence="1">
    <location>
        <begin position="84"/>
        <end position="103"/>
    </location>
</feature>
<gene>
    <name evidence="2" type="ORF">E8M01_25310</name>
</gene>
<keyword evidence="1" id="KW-1133">Transmembrane helix</keyword>
<keyword evidence="1" id="KW-0472">Membrane</keyword>
<feature type="transmembrane region" description="Helical" evidence="1">
    <location>
        <begin position="157"/>
        <end position="178"/>
    </location>
</feature>